<dbReference type="AlphaFoldDB" id="R7S5M0"/>
<reference evidence="2" key="1">
    <citation type="journal article" date="2012" name="Science">
        <title>The Paleozoic origin of enzymatic lignin decomposition reconstructed from 31 fungal genomes.</title>
        <authorList>
            <person name="Floudas D."/>
            <person name="Binder M."/>
            <person name="Riley R."/>
            <person name="Barry K."/>
            <person name="Blanchette R.A."/>
            <person name="Henrissat B."/>
            <person name="Martinez A.T."/>
            <person name="Otillar R."/>
            <person name="Spatafora J.W."/>
            <person name="Yadav J.S."/>
            <person name="Aerts A."/>
            <person name="Benoit I."/>
            <person name="Boyd A."/>
            <person name="Carlson A."/>
            <person name="Copeland A."/>
            <person name="Coutinho P.M."/>
            <person name="de Vries R.P."/>
            <person name="Ferreira P."/>
            <person name="Findley K."/>
            <person name="Foster B."/>
            <person name="Gaskell J."/>
            <person name="Glotzer D."/>
            <person name="Gorecki P."/>
            <person name="Heitman J."/>
            <person name="Hesse C."/>
            <person name="Hori C."/>
            <person name="Igarashi K."/>
            <person name="Jurgens J.A."/>
            <person name="Kallen N."/>
            <person name="Kersten P."/>
            <person name="Kohler A."/>
            <person name="Kuees U."/>
            <person name="Kumar T.K.A."/>
            <person name="Kuo A."/>
            <person name="LaButti K."/>
            <person name="Larrondo L.F."/>
            <person name="Lindquist E."/>
            <person name="Ling A."/>
            <person name="Lombard V."/>
            <person name="Lucas S."/>
            <person name="Lundell T."/>
            <person name="Martin R."/>
            <person name="McLaughlin D.J."/>
            <person name="Morgenstern I."/>
            <person name="Morin E."/>
            <person name="Murat C."/>
            <person name="Nagy L.G."/>
            <person name="Nolan M."/>
            <person name="Ohm R.A."/>
            <person name="Patyshakuliyeva A."/>
            <person name="Rokas A."/>
            <person name="Ruiz-Duenas F.J."/>
            <person name="Sabat G."/>
            <person name="Salamov A."/>
            <person name="Samejima M."/>
            <person name="Schmutz J."/>
            <person name="Slot J.C."/>
            <person name="St John F."/>
            <person name="Stenlid J."/>
            <person name="Sun H."/>
            <person name="Sun S."/>
            <person name="Syed K."/>
            <person name="Tsang A."/>
            <person name="Wiebenga A."/>
            <person name="Young D."/>
            <person name="Pisabarro A."/>
            <person name="Eastwood D.C."/>
            <person name="Martin F."/>
            <person name="Cullen D."/>
            <person name="Grigoriev I.V."/>
            <person name="Hibbett D.S."/>
        </authorList>
    </citation>
    <scope>NUCLEOTIDE SEQUENCE [LARGE SCALE GENOMIC DNA]</scope>
    <source>
        <strain evidence="2">HHB-11173 SS5</strain>
    </source>
</reference>
<organism evidence="1 2">
    <name type="scientific">Punctularia strigosozonata (strain HHB-11173)</name>
    <name type="common">White-rot fungus</name>
    <dbReference type="NCBI Taxonomy" id="741275"/>
    <lineage>
        <taxon>Eukaryota</taxon>
        <taxon>Fungi</taxon>
        <taxon>Dikarya</taxon>
        <taxon>Basidiomycota</taxon>
        <taxon>Agaricomycotina</taxon>
        <taxon>Agaricomycetes</taxon>
        <taxon>Corticiales</taxon>
        <taxon>Punctulariaceae</taxon>
        <taxon>Punctularia</taxon>
    </lineage>
</organism>
<evidence type="ECO:0008006" key="3">
    <source>
        <dbReference type="Google" id="ProtNLM"/>
    </source>
</evidence>
<name>R7S5M0_PUNST</name>
<feature type="non-terminal residue" evidence="1">
    <location>
        <position position="107"/>
    </location>
</feature>
<dbReference type="EMBL" id="JH687551">
    <property type="protein sequence ID" value="EIN05297.1"/>
    <property type="molecule type" value="Genomic_DNA"/>
</dbReference>
<gene>
    <name evidence="1" type="ORF">PUNSTDRAFT_75250</name>
</gene>
<dbReference type="GeneID" id="18885563"/>
<dbReference type="OrthoDB" id="2690695at2759"/>
<dbReference type="RefSeq" id="XP_007387700.1">
    <property type="nucleotide sequence ID" value="XM_007387638.1"/>
</dbReference>
<evidence type="ECO:0000313" key="1">
    <source>
        <dbReference type="EMBL" id="EIN05297.1"/>
    </source>
</evidence>
<evidence type="ECO:0000313" key="2">
    <source>
        <dbReference type="Proteomes" id="UP000054196"/>
    </source>
</evidence>
<dbReference type="Proteomes" id="UP000054196">
    <property type="component" value="Unassembled WGS sequence"/>
</dbReference>
<keyword evidence="2" id="KW-1185">Reference proteome</keyword>
<sequence>MQATAPHILGWILFRRFGDTGAMSFLDEAMQLQRRALTEMHPSQIHERHQHLRCLGFYVLRRFEFLGHYSDLEEAISVFEESMRLCPPTHTAHGKPIQGMLLAMQRK</sequence>
<dbReference type="KEGG" id="psq:PUNSTDRAFT_75250"/>
<dbReference type="HOGENOM" id="CLU_2216243_0_0_1"/>
<accession>R7S5M0</accession>
<protein>
    <recommendedName>
        <fullName evidence="3">TPR-like protein</fullName>
    </recommendedName>
</protein>
<proteinExistence type="predicted"/>